<evidence type="ECO:0008006" key="4">
    <source>
        <dbReference type="Google" id="ProtNLM"/>
    </source>
</evidence>
<organism evidence="2 3">
    <name type="scientific">Luteolibacter arcticus</name>
    <dbReference type="NCBI Taxonomy" id="1581411"/>
    <lineage>
        <taxon>Bacteria</taxon>
        <taxon>Pseudomonadati</taxon>
        <taxon>Verrucomicrobiota</taxon>
        <taxon>Verrucomicrobiia</taxon>
        <taxon>Verrucomicrobiales</taxon>
        <taxon>Verrucomicrobiaceae</taxon>
        <taxon>Luteolibacter</taxon>
    </lineage>
</organism>
<keyword evidence="3" id="KW-1185">Reference proteome</keyword>
<sequence length="155" mass="16519">MKILTRSLAIVAPLTFLAACAGRTEFTPESGPITVGMPAKLSDRERSYVSEVDGALRSEGYQPVRAGAGELRLDFEISEGPINTDTTIELREGRTVLAEGHGRGSGVPMIGRDKVAERSFRKAFGDFQAALPGAQGARAAVGEATGNPEEMEYVY</sequence>
<gene>
    <name evidence="2" type="ORF">OKA05_04880</name>
</gene>
<dbReference type="EMBL" id="JAPDDT010000002">
    <property type="protein sequence ID" value="MCW1921874.1"/>
    <property type="molecule type" value="Genomic_DNA"/>
</dbReference>
<feature type="signal peptide" evidence="1">
    <location>
        <begin position="1"/>
        <end position="21"/>
    </location>
</feature>
<protein>
    <recommendedName>
        <fullName evidence="4">Lipoprotein</fullName>
    </recommendedName>
</protein>
<evidence type="ECO:0000313" key="2">
    <source>
        <dbReference type="EMBL" id="MCW1921874.1"/>
    </source>
</evidence>
<dbReference type="Proteomes" id="UP001320876">
    <property type="component" value="Unassembled WGS sequence"/>
</dbReference>
<evidence type="ECO:0000313" key="3">
    <source>
        <dbReference type="Proteomes" id="UP001320876"/>
    </source>
</evidence>
<evidence type="ECO:0000256" key="1">
    <source>
        <dbReference type="SAM" id="SignalP"/>
    </source>
</evidence>
<proteinExistence type="predicted"/>
<accession>A0ABT3GE74</accession>
<name>A0ABT3GE74_9BACT</name>
<keyword evidence="1" id="KW-0732">Signal</keyword>
<comment type="caution">
    <text evidence="2">The sequence shown here is derived from an EMBL/GenBank/DDBJ whole genome shotgun (WGS) entry which is preliminary data.</text>
</comment>
<dbReference type="PROSITE" id="PS51257">
    <property type="entry name" value="PROKAR_LIPOPROTEIN"/>
    <property type="match status" value="1"/>
</dbReference>
<feature type="chain" id="PRO_5046979732" description="Lipoprotein" evidence="1">
    <location>
        <begin position="22"/>
        <end position="155"/>
    </location>
</feature>
<dbReference type="RefSeq" id="WP_264485984.1">
    <property type="nucleotide sequence ID" value="NZ_JAPDDT010000002.1"/>
</dbReference>
<reference evidence="2 3" key="1">
    <citation type="submission" date="2022-10" db="EMBL/GenBank/DDBJ databases">
        <title>Luteolibacter arcticus strain CCTCC AB 2014275, whole genome shotgun sequencing project.</title>
        <authorList>
            <person name="Zhao G."/>
            <person name="Shen L."/>
        </authorList>
    </citation>
    <scope>NUCLEOTIDE SEQUENCE [LARGE SCALE GENOMIC DNA]</scope>
    <source>
        <strain evidence="2 3">CCTCC AB 2014275</strain>
    </source>
</reference>